<dbReference type="EMBL" id="JAETXX010000006">
    <property type="protein sequence ID" value="MCF8715329.1"/>
    <property type="molecule type" value="Genomic_DNA"/>
</dbReference>
<dbReference type="Proteomes" id="UP000829517">
    <property type="component" value="Unassembled WGS sequence"/>
</dbReference>
<keyword evidence="3" id="KW-1185">Reference proteome</keyword>
<evidence type="ECO:0000256" key="1">
    <source>
        <dbReference type="SAM" id="Phobius"/>
    </source>
</evidence>
<name>A0ABS9J4H2_9FLAO</name>
<dbReference type="RefSeq" id="WP_236959292.1">
    <property type="nucleotide sequence ID" value="NZ_JAETXX010000006.1"/>
</dbReference>
<protein>
    <submittedName>
        <fullName evidence="2">Uncharacterized protein</fullName>
    </submittedName>
</protein>
<keyword evidence="1" id="KW-0812">Transmembrane</keyword>
<keyword evidence="1" id="KW-0472">Membrane</keyword>
<accession>A0ABS9J4H2</accession>
<reference evidence="2 3" key="1">
    <citation type="submission" date="2021-01" db="EMBL/GenBank/DDBJ databases">
        <title>Genome sequencing of Joostella atrarenae M1-2 (= KCTC 23194).</title>
        <authorList>
            <person name="Zakaria M.R."/>
            <person name="Lam M.Q."/>
            <person name="Chong C.S."/>
        </authorList>
    </citation>
    <scope>NUCLEOTIDE SEQUENCE [LARGE SCALE GENOMIC DNA]</scope>
    <source>
        <strain evidence="2 3">M1-2</strain>
    </source>
</reference>
<organism evidence="2 3">
    <name type="scientific">Joostella atrarenae</name>
    <dbReference type="NCBI Taxonomy" id="679257"/>
    <lineage>
        <taxon>Bacteria</taxon>
        <taxon>Pseudomonadati</taxon>
        <taxon>Bacteroidota</taxon>
        <taxon>Flavobacteriia</taxon>
        <taxon>Flavobacteriales</taxon>
        <taxon>Flavobacteriaceae</taxon>
        <taxon>Joostella</taxon>
    </lineage>
</organism>
<sequence>MNDETKLDRLKVYLQESVNTAWHLTKNSQLSHDESFGDALGKDIKFLLDNDSELPNILNDIAFEEYQELEQEIPIDPPNFREFIRSTGTANYVEVFVGNKWEMVPSDAYIDFATTSNNGFRVTISHNGNYREIVHTPAAEDVEAYIKENSTIQVTEVKDFDWKSFGGQVYNRTTDNVGMLDDAASVYMSIPKEFKRHYAYKISKVAKTVGQPAKAGKIFQGAKRLGKIGKKLGPIGDVLTVGNIGYEVLSDIWDAHTVVDGTLLVVGIAATAAGAPAVLIGIAIYGILDYAFDISEGLDKYIGRDSGFWDNKPLRDFPSSREPLFREIQIDKTYVAPKYNPLKELKR</sequence>
<evidence type="ECO:0000313" key="3">
    <source>
        <dbReference type="Proteomes" id="UP000829517"/>
    </source>
</evidence>
<gene>
    <name evidence="2" type="ORF">JM658_10865</name>
</gene>
<feature type="transmembrane region" description="Helical" evidence="1">
    <location>
        <begin position="263"/>
        <end position="288"/>
    </location>
</feature>
<evidence type="ECO:0000313" key="2">
    <source>
        <dbReference type="EMBL" id="MCF8715329.1"/>
    </source>
</evidence>
<dbReference type="SUPFAM" id="SSF56837">
    <property type="entry name" value="Colicin"/>
    <property type="match status" value="1"/>
</dbReference>
<keyword evidence="1" id="KW-1133">Transmembrane helix</keyword>
<proteinExistence type="predicted"/>
<comment type="caution">
    <text evidence="2">The sequence shown here is derived from an EMBL/GenBank/DDBJ whole genome shotgun (WGS) entry which is preliminary data.</text>
</comment>